<accession>A0A934SC16</accession>
<keyword evidence="1" id="KW-0732">Signal</keyword>
<reference evidence="2" key="1">
    <citation type="submission" date="2021-01" db="EMBL/GenBank/DDBJ databases">
        <title>Paracoccus amoyensis sp. nov., isolated from the surface seawater along the coast of Xiamen Island, China.</title>
        <authorList>
            <person name="Lyu L."/>
        </authorList>
    </citation>
    <scope>NUCLEOTIDE SEQUENCE</scope>
    <source>
        <strain evidence="2">MJ17</strain>
    </source>
</reference>
<proteinExistence type="predicted"/>
<dbReference type="AlphaFoldDB" id="A0A934SC16"/>
<sequence length="149" mass="15075">MKPILIASASLVAAGAAFGFAKAVDHMTRNPDLRAPSAAIAVERIVPPAYDPFAAPAAQSSAAFAPVPVAPAIAPEAKIAEIATVPVAAQPVAQQTTARSADILPGVTRGNADSSPSMSFLPAGTLLPDDAQGSTRYEFGALPLIGVYR</sequence>
<comment type="caution">
    <text evidence="2">The sequence shown here is derived from an EMBL/GenBank/DDBJ whole genome shotgun (WGS) entry which is preliminary data.</text>
</comment>
<organism evidence="2 3">
    <name type="scientific">Paracoccus caeni</name>
    <dbReference type="NCBI Taxonomy" id="657651"/>
    <lineage>
        <taxon>Bacteria</taxon>
        <taxon>Pseudomonadati</taxon>
        <taxon>Pseudomonadota</taxon>
        <taxon>Alphaproteobacteria</taxon>
        <taxon>Rhodobacterales</taxon>
        <taxon>Paracoccaceae</taxon>
        <taxon>Paracoccus</taxon>
    </lineage>
</organism>
<protein>
    <submittedName>
        <fullName evidence="2">Uncharacterized protein</fullName>
    </submittedName>
</protein>
<name>A0A934SC16_9RHOB</name>
<evidence type="ECO:0000313" key="3">
    <source>
        <dbReference type="Proteomes" id="UP000640485"/>
    </source>
</evidence>
<evidence type="ECO:0000313" key="2">
    <source>
        <dbReference type="EMBL" id="MBK4214958.1"/>
    </source>
</evidence>
<dbReference type="EMBL" id="JAEPRQ010000001">
    <property type="protein sequence ID" value="MBK4214958.1"/>
    <property type="molecule type" value="Genomic_DNA"/>
</dbReference>
<dbReference type="Proteomes" id="UP000640485">
    <property type="component" value="Unassembled WGS sequence"/>
</dbReference>
<gene>
    <name evidence="2" type="ORF">JJJ17_03350</name>
</gene>
<keyword evidence="3" id="KW-1185">Reference proteome</keyword>
<feature type="signal peptide" evidence="1">
    <location>
        <begin position="1"/>
        <end position="23"/>
    </location>
</feature>
<evidence type="ECO:0000256" key="1">
    <source>
        <dbReference type="SAM" id="SignalP"/>
    </source>
</evidence>
<dbReference type="RefSeq" id="WP_200683761.1">
    <property type="nucleotide sequence ID" value="NZ_JAEPRQ010000001.1"/>
</dbReference>
<feature type="chain" id="PRO_5037504489" evidence="1">
    <location>
        <begin position="24"/>
        <end position="149"/>
    </location>
</feature>